<dbReference type="Pfam" id="PF19560">
    <property type="entry name" value="DUF6082"/>
    <property type="match status" value="1"/>
</dbReference>
<gene>
    <name evidence="2" type="ORF">PO587_01840</name>
</gene>
<dbReference type="Proteomes" id="UP001221328">
    <property type="component" value="Unassembled WGS sequence"/>
</dbReference>
<dbReference type="PROSITE" id="PS51257">
    <property type="entry name" value="PROKAR_LIPOPROTEIN"/>
    <property type="match status" value="1"/>
</dbReference>
<reference evidence="2 3" key="1">
    <citation type="journal article" date="2015" name="Int. J. Syst. Evol. Microbiol.">
        <title>Streptomyces gilvifuscus sp. nov., an actinomycete that produces antibacterial compounds isolated from soil.</title>
        <authorList>
            <person name="Nguyen T.M."/>
            <person name="Kim J."/>
        </authorList>
    </citation>
    <scope>NUCLEOTIDE SEQUENCE [LARGE SCALE GENOMIC DNA]</scope>
    <source>
        <strain evidence="2 3">T113</strain>
    </source>
</reference>
<feature type="transmembrane region" description="Helical" evidence="1">
    <location>
        <begin position="12"/>
        <end position="34"/>
    </location>
</feature>
<comment type="caution">
    <text evidence="2">The sequence shown here is derived from an EMBL/GenBank/DDBJ whole genome shotgun (WGS) entry which is preliminary data.</text>
</comment>
<feature type="transmembrane region" description="Helical" evidence="1">
    <location>
        <begin position="46"/>
        <end position="63"/>
    </location>
</feature>
<keyword evidence="1" id="KW-0812">Transmembrane</keyword>
<organism evidence="2 3">
    <name type="scientific">Streptomyces gilvifuscus</name>
    <dbReference type="NCBI Taxonomy" id="1550617"/>
    <lineage>
        <taxon>Bacteria</taxon>
        <taxon>Bacillati</taxon>
        <taxon>Actinomycetota</taxon>
        <taxon>Actinomycetes</taxon>
        <taxon>Kitasatosporales</taxon>
        <taxon>Streptomycetaceae</taxon>
        <taxon>Streptomyces</taxon>
    </lineage>
</organism>
<evidence type="ECO:0000313" key="3">
    <source>
        <dbReference type="Proteomes" id="UP001221328"/>
    </source>
</evidence>
<name>A0ABT5FL02_9ACTN</name>
<proteinExistence type="predicted"/>
<keyword evidence="1" id="KW-0472">Membrane</keyword>
<dbReference type="RefSeq" id="WP_272173840.1">
    <property type="nucleotide sequence ID" value="NZ_JAQOSK010000001.1"/>
</dbReference>
<evidence type="ECO:0000256" key="1">
    <source>
        <dbReference type="SAM" id="Phobius"/>
    </source>
</evidence>
<dbReference type="InterPro" id="IPR045728">
    <property type="entry name" value="DUF6082"/>
</dbReference>
<protein>
    <submittedName>
        <fullName evidence="2">DUF6082 family protein</fullName>
    </submittedName>
</protein>
<dbReference type="EMBL" id="JAQOSK010000001">
    <property type="protein sequence ID" value="MDC2953191.1"/>
    <property type="molecule type" value="Genomic_DNA"/>
</dbReference>
<keyword evidence="1" id="KW-1133">Transmembrane helix</keyword>
<evidence type="ECO:0000313" key="2">
    <source>
        <dbReference type="EMBL" id="MDC2953191.1"/>
    </source>
</evidence>
<keyword evidence="3" id="KW-1185">Reference proteome</keyword>
<accession>A0ABT5FL02</accession>
<sequence>MIERFRQFIATTGAILVACLGCAFVSVLLVQIPLLQSNSSSNAGQAFGAASAASTTAALFYMARTMRMQKKESELQRLALQSQLEALEAQCDVAGLSRGELHRTSEALIRGLHMSILKMAVDDPELAATWPSFDQDESTTSNRQRLYMNQVLGLQLLAFEMGYEERHIEASMKHLFSNPLWCEFWEKRRLDRAQNVPPDTTEGEFSRIAQRAYEAANNTIPLRRNG</sequence>